<evidence type="ECO:0000256" key="1">
    <source>
        <dbReference type="SAM" id="Phobius"/>
    </source>
</evidence>
<keyword evidence="3" id="KW-1185">Reference proteome</keyword>
<dbReference type="RefSeq" id="YP_009361988.1">
    <property type="nucleotide sequence ID" value="NC_034450.1"/>
</dbReference>
<evidence type="ECO:0000313" key="3">
    <source>
        <dbReference type="Proteomes" id="UP000166209"/>
    </source>
</evidence>
<dbReference type="GeneID" id="32707904"/>
<evidence type="ECO:0000313" key="2">
    <source>
        <dbReference type="EMBL" id="AJR28334.1"/>
    </source>
</evidence>
<proteinExistence type="predicted"/>
<keyword evidence="1" id="KW-1133">Transmembrane helix</keyword>
<protein>
    <submittedName>
        <fullName evidence="2">Uncharacterized protein</fullName>
    </submittedName>
</protein>
<dbReference type="OrthoDB" id="37948at10239"/>
<name>A0A0D3R0Z0_9RHAB</name>
<accession>A0A0D3R0Z0</accession>
<reference evidence="2 3" key="1">
    <citation type="journal article" date="2015" name="PLoS Pathog.">
        <title>Evolution of genome size and complexity in the rhabdoviridae.</title>
        <authorList>
            <person name="Walker P.J."/>
            <person name="Firth C."/>
            <person name="Widen S.G."/>
            <person name="Blasdell K.R."/>
            <person name="Guzman H."/>
            <person name="Wood T.G."/>
            <person name="Paradkar P.N."/>
            <person name="Holmes E.C."/>
            <person name="Tesh R.B."/>
            <person name="Vasilakis N."/>
        </authorList>
    </citation>
    <scope>NUCLEOTIDE SEQUENCE [LARGE SCALE GENOMIC DNA]</scope>
    <source>
        <strain evidence="2">MP6186</strain>
    </source>
</reference>
<dbReference type="EMBL" id="KM204989">
    <property type="protein sequence ID" value="AJR28334.1"/>
    <property type="molecule type" value="Viral_cRNA"/>
</dbReference>
<dbReference type="Proteomes" id="UP000166209">
    <property type="component" value="Segment"/>
</dbReference>
<keyword evidence="1" id="KW-0472">Membrane</keyword>
<dbReference type="KEGG" id="vg:32707904"/>
<organism evidence="2 3">
    <name type="scientific">Kamese virus</name>
    <dbReference type="NCBI Taxonomy" id="200402"/>
    <lineage>
        <taxon>Viruses</taxon>
        <taxon>Riboviria</taxon>
        <taxon>Orthornavirae</taxon>
        <taxon>Negarnaviricota</taxon>
        <taxon>Haploviricotina</taxon>
        <taxon>Monjiviricetes</taxon>
        <taxon>Mononegavirales</taxon>
        <taxon>Rhabdoviridae</taxon>
        <taxon>Alpharhabdovirinae</taxon>
        <taxon>Hapavirus</taxon>
        <taxon>Hapavirus kamese</taxon>
    </lineage>
</organism>
<feature type="transmembrane region" description="Helical" evidence="1">
    <location>
        <begin position="38"/>
        <end position="59"/>
    </location>
</feature>
<keyword evidence="1" id="KW-0812">Transmembrane</keyword>
<sequence>MGFNFDVDVAKPIQGAFKNLWNDITRFFEPFLTWISDIGKWALIILLVIVSIKILIVIYKIGKCLWKSGLCLKRCFRRIKKTKIRKKVSLKLRSKRIKKKRIL</sequence>